<name>A0A0G0E0U8_9BACT</name>
<comment type="caution">
    <text evidence="2">The sequence shown here is derived from an EMBL/GenBank/DDBJ whole genome shotgun (WGS) entry which is preliminary data.</text>
</comment>
<protein>
    <submittedName>
        <fullName evidence="2">Uncharacterized protein</fullName>
    </submittedName>
</protein>
<evidence type="ECO:0000256" key="1">
    <source>
        <dbReference type="SAM" id="Phobius"/>
    </source>
</evidence>
<proteinExistence type="predicted"/>
<dbReference type="STRING" id="1618477.UR54_C0006G0010"/>
<feature type="transmembrane region" description="Helical" evidence="1">
    <location>
        <begin position="6"/>
        <end position="30"/>
    </location>
</feature>
<keyword evidence="1" id="KW-0812">Transmembrane</keyword>
<dbReference type="Proteomes" id="UP000034688">
    <property type="component" value="Unassembled WGS sequence"/>
</dbReference>
<dbReference type="EMBL" id="LBPP01000006">
    <property type="protein sequence ID" value="KKP60982.1"/>
    <property type="molecule type" value="Genomic_DNA"/>
</dbReference>
<keyword evidence="1" id="KW-1133">Transmembrane helix</keyword>
<reference evidence="2 3" key="1">
    <citation type="journal article" date="2015" name="Nature">
        <title>rRNA introns, odd ribosomes, and small enigmatic genomes across a large radiation of phyla.</title>
        <authorList>
            <person name="Brown C.T."/>
            <person name="Hug L.A."/>
            <person name="Thomas B.C."/>
            <person name="Sharon I."/>
            <person name="Castelle C.J."/>
            <person name="Singh A."/>
            <person name="Wilkins M.J."/>
            <person name="Williams K.H."/>
            <person name="Banfield J.F."/>
        </authorList>
    </citation>
    <scope>NUCLEOTIDE SEQUENCE [LARGE SCALE GENOMIC DNA]</scope>
</reference>
<organism evidence="2 3">
    <name type="scientific">Candidatus Roizmanbacteria bacterium GW2011_GWA2_34_18</name>
    <dbReference type="NCBI Taxonomy" id="1618477"/>
    <lineage>
        <taxon>Bacteria</taxon>
        <taxon>Candidatus Roizmaniibacteriota</taxon>
    </lineage>
</organism>
<evidence type="ECO:0000313" key="2">
    <source>
        <dbReference type="EMBL" id="KKP60982.1"/>
    </source>
</evidence>
<sequence>MDMTQLLLSTAVTITTILLIIVSIQLVSLLKQLKNNPKNELTVKKPENKKNHIANKKVSLTTLLEKIKILAPRHHSQKKKFFKST</sequence>
<keyword evidence="1" id="KW-0472">Membrane</keyword>
<dbReference type="AlphaFoldDB" id="A0A0G0E0U8"/>
<accession>A0A0G0E0U8</accession>
<gene>
    <name evidence="2" type="ORF">UR54_C0006G0010</name>
</gene>
<evidence type="ECO:0000313" key="3">
    <source>
        <dbReference type="Proteomes" id="UP000034688"/>
    </source>
</evidence>